<dbReference type="InterPro" id="IPR009537">
    <property type="entry name" value="DUF1156"/>
</dbReference>
<comment type="caution">
    <text evidence="3">The sequence shown here is derived from an EMBL/GenBank/DDBJ whole genome shotgun (WGS) entry which is preliminary data.</text>
</comment>
<evidence type="ECO:0000256" key="1">
    <source>
        <dbReference type="SAM" id="MobiDB-lite"/>
    </source>
</evidence>
<feature type="region of interest" description="Disordered" evidence="1">
    <location>
        <begin position="317"/>
        <end position="348"/>
    </location>
</feature>
<dbReference type="GO" id="GO:0032259">
    <property type="term" value="P:methylation"/>
    <property type="evidence" value="ECO:0007669"/>
    <property type="project" value="UniProtKB-KW"/>
</dbReference>
<dbReference type="Proteomes" id="UP000645517">
    <property type="component" value="Unassembled WGS sequence"/>
</dbReference>
<dbReference type="RefSeq" id="WP_189055325.1">
    <property type="nucleotide sequence ID" value="NZ_BMOR01000004.1"/>
</dbReference>
<dbReference type="InterPro" id="IPR049953">
    <property type="entry name" value="Antiphage_assoc"/>
</dbReference>
<evidence type="ECO:0000259" key="2">
    <source>
        <dbReference type="Pfam" id="PF06634"/>
    </source>
</evidence>
<dbReference type="GO" id="GO:0008168">
    <property type="term" value="F:methyltransferase activity"/>
    <property type="evidence" value="ECO:0007669"/>
    <property type="project" value="UniProtKB-KW"/>
</dbReference>
<gene>
    <name evidence="3" type="ORF">GCM10010842_13620</name>
</gene>
<evidence type="ECO:0000313" key="3">
    <source>
        <dbReference type="EMBL" id="GGN34680.1"/>
    </source>
</evidence>
<proteinExistence type="predicted"/>
<dbReference type="InterPro" id="IPR029063">
    <property type="entry name" value="SAM-dependent_MTases_sf"/>
</dbReference>
<reference evidence="4" key="1">
    <citation type="journal article" date="2019" name="Int. J. Syst. Evol. Microbiol.">
        <title>The Global Catalogue of Microorganisms (GCM) 10K type strain sequencing project: providing services to taxonomists for standard genome sequencing and annotation.</title>
        <authorList>
            <consortium name="The Broad Institute Genomics Platform"/>
            <consortium name="The Broad Institute Genome Sequencing Center for Infectious Disease"/>
            <person name="Wu L."/>
            <person name="Ma J."/>
        </authorList>
    </citation>
    <scope>NUCLEOTIDE SEQUENCE [LARGE SCALE GENOMIC DNA]</scope>
    <source>
        <strain evidence="4">JCM 16918</strain>
    </source>
</reference>
<evidence type="ECO:0000313" key="4">
    <source>
        <dbReference type="Proteomes" id="UP000645517"/>
    </source>
</evidence>
<keyword evidence="3" id="KW-0489">Methyltransferase</keyword>
<name>A0ABQ2J1Q9_9DEIO</name>
<protein>
    <submittedName>
        <fullName evidence="3">DNA methylase</fullName>
    </submittedName>
</protein>
<feature type="domain" description="DUF1156" evidence="2">
    <location>
        <begin position="23"/>
        <end position="84"/>
    </location>
</feature>
<accession>A0ABQ2J1Q9</accession>
<dbReference type="NCBIfam" id="NF042963">
    <property type="entry name" value="DUF1156_antiphage"/>
    <property type="match status" value="1"/>
</dbReference>
<dbReference type="SUPFAM" id="SSF53335">
    <property type="entry name" value="S-adenosyl-L-methionine-dependent methyltransferases"/>
    <property type="match status" value="1"/>
</dbReference>
<keyword evidence="4" id="KW-1185">Reference proteome</keyword>
<feature type="compositionally biased region" description="Basic and acidic residues" evidence="1">
    <location>
        <begin position="335"/>
        <end position="344"/>
    </location>
</feature>
<keyword evidence="3" id="KW-0808">Transferase</keyword>
<dbReference type="EMBL" id="BMOR01000004">
    <property type="protein sequence ID" value="GGN34680.1"/>
    <property type="molecule type" value="Genomic_DNA"/>
</dbReference>
<dbReference type="Pfam" id="PF06634">
    <property type="entry name" value="DUF1156"/>
    <property type="match status" value="1"/>
</dbReference>
<sequence length="934" mass="104266">MTQTQQPPTKPPLADAPALIEHAFPVAKLSAESYKERKAGSGQRLTGIGKWWGRKPLVLVRASILGALLPATDDPQKDNEVFERLMGVDEFGLYERRTRQALSMAEFAAMTPEEQLKGAILAEAYEGPTDEDSWKLINGHLGTNARTLQEVVEQLGIMRFGEKPKVGDVFSGGGSIPFEAARLGCDTYASDLNPVAALLTWSNQALLCATPEDKERIDAAQKWVYEEVDRQITEWGIEHDEQGRRADAYLWCSEVLDPETGYMVPLAATWIVSKKHRVVAELVPDTSRKRYDIRIVTGASDAQLENAKRGTVVDQHLIPPPTDENPHPHPTRISNLRDRHDGGRGLRQWSGSDVLPRSDDFYQERLYCVRWVTTEESVVKGKVKTSRLRNYEGVSEADIKRENKVLKILQEKFLDWQSKGFIPSTELTGISSKNGNPNQTRGWSQWHQLFTPRQLLTNGLFSAVVQQSQAPRELLVLTSKIVETNAKMCGWNNHPTADKPTNVFTGQSISPMYNFSVRGLKLLSPTRLPVSELHSSAVDVELKDARLVTVPRDLWITDPPYADAVDYDEISQLFLSWYDKRIPQHFSGWYSDAKRVLALKGKGTIFNEAMIEVYSNLTRLMPDSGVQVVMFTHQDAAVWADLGMTMWASGLRVSAAWTVATETTDGINGGANFVQGTVLLVLRKRGAVETLFDDDVLSLMEREVSQQLKDMQLLEGAGLRWSDADLQLATYAAALRVITSHDIDGIDPRHELLKVRAKGEKSPVHRLIEQASQVASRELMPRGLDPSLWRDLGAHERFYLKGLETEQRGEHRSGVYQELSKGFAANNWRDLLGDERANHVRLQTATEMGNRSVHNGPLAGTLLRHVLMATQITAREGDPAKGVAWLQGEVQNFGMQQTRAVKLLEHLGKQALPHWAEDAAAARLLRGALMNAGV</sequence>
<organism evidence="3 4">
    <name type="scientific">Deinococcus daejeonensis</name>
    <dbReference type="NCBI Taxonomy" id="1007098"/>
    <lineage>
        <taxon>Bacteria</taxon>
        <taxon>Thermotogati</taxon>
        <taxon>Deinococcota</taxon>
        <taxon>Deinococci</taxon>
        <taxon>Deinococcales</taxon>
        <taxon>Deinococcaceae</taxon>
        <taxon>Deinococcus</taxon>
    </lineage>
</organism>